<gene>
    <name evidence="4" type="ORF">PGLA1383_LOCUS56856</name>
</gene>
<dbReference type="InterPro" id="IPR011990">
    <property type="entry name" value="TPR-like_helical_dom_sf"/>
</dbReference>
<dbReference type="PANTHER" id="PTHR22895:SF0">
    <property type="entry name" value="ARMADILLO REPEAT-CONTAINING PROTEIN 6"/>
    <property type="match status" value="1"/>
</dbReference>
<proteinExistence type="predicted"/>
<dbReference type="Gene3D" id="1.25.40.10">
    <property type="entry name" value="Tetratricopeptide repeat domain"/>
    <property type="match status" value="1"/>
</dbReference>
<feature type="region of interest" description="Disordered" evidence="3">
    <location>
        <begin position="1"/>
        <end position="20"/>
    </location>
</feature>
<feature type="compositionally biased region" description="Basic and acidic residues" evidence="3">
    <location>
        <begin position="710"/>
        <end position="722"/>
    </location>
</feature>
<feature type="region of interest" description="Disordered" evidence="3">
    <location>
        <begin position="1430"/>
        <end position="1467"/>
    </location>
</feature>
<dbReference type="NCBIfam" id="TIGR00756">
    <property type="entry name" value="PPR"/>
    <property type="match status" value="1"/>
</dbReference>
<dbReference type="Pfam" id="PF01535">
    <property type="entry name" value="PPR"/>
    <property type="match status" value="1"/>
</dbReference>
<dbReference type="InterPro" id="IPR011989">
    <property type="entry name" value="ARM-like"/>
</dbReference>
<sequence>MPPSAAACGPSHVAGSSQPSTRLSALLARRTPPTASEVSAALREHLEEWRSKPKQALKVLSALAHERLPDVAVQVLNAMRGRQVEVSSLKANAFHFNAAMNACAKAKRWQQALLVFGEMPQLLVLPVAPDAISFGALISACSKKGGEWQLADGMLATFQAGSHPRLREAAAVATGSMAHEVDALALGPAWARLSATVAEISTGYTRLGAGWLSGLGCGQELSELMSDMETSGSGQASLAQTSERLRVELFTAQRSPTLGRDLPSLTPLRYSGVAGADLPRLLAIVLPSPTRISTALGTIGTAGFPSEALAGIPLSDVYHHMLYTLCQNGALQDVSPSRGRGGVHLRSRVGPPFGEVEHTPVPATYRIHFIVILSGFELFMHVILDDLAFLLEQEGQAMHKILDHLPPHRWGRSLVWTPFWSPELGPVERAFAASPALLRVADGVYGASSRFEVLDAGQAEERAVAVTQRYPRLRVLIFSDDPIDLMTSFRRTDAQGRLDAPDDSSAKVVVAPSNAPWPADGAAFDVVVFASAPPCRAEYERRLASCRQLALALLSCEPCESGEPWARLTEAWVKFAAHARHFARGPDRQLLSKLAELEFGALQFLTEEMAREIVLDEAPDAEHLSPDERRLRAKTDELFDSQRLQDHSAENEEPGQVGTGNDRPQVDGIVDSLFARRRDPSVMPSRVAPTAGEAAPGNNLAHSLFARPAAAEEKGEDAEGRNRPGGSNPNRPAAAGNAVDNLFVSRAAEGTGNQNWKVSGPDDDGDEVALEEATSHRPRSKCRCRCVSLRCPGRAELAKFGRRSLPYAIGGIPLVLVTIGLAMGCEEQPPLGRFCVVPGAIQWAIAAAPAALALLCMGGLTYRRYKLEQQQRDAAWKHDVEAQRSAYDVLDALTAAPPAERSKYSRQVVMILKDFPEKAVLQHKGCLALEAICRAQRGNAAQVQAAGAVPVILSAMEKHRRVRQVQRVALASMACLAKVGRQQIFDLGGISSILASMAKFRRDPAVQVSGAMSLGALCLSSAVCRNSVAKYGGLALLDSSLERHVDRADVLIASSETLALICHSDSSLRKHMLPMFPGVQAVVARYVELQRAAASGVEGAPKASDVEVVLKSLRKLEAQLSSRGLSPEETPGAARPPRDRGRSRASFRACNATARHARRASSKSNSDPDESGAGSVSPPMGVVSTFRSAKKRVRADAETMGLPGGTAVANENCVCANSSHIRELVNVTVDGRACYACETRRPPACTEASDQCTPEACECANPWTHVKQHASTVDGTPCNYCEPIGGAGYSFGQTEMMVAATCILAVAVWQFAGRKPAAGARVNGSLRMARRQGDRSRAIRIQQEPLRWYEEVLLTLGDAFDVLVDGTCELLGAAWSLVCSICSLISSAIAWVVDLLDRSLGSSCAALRSLADGVRAACVKAVVFVSSPMRSRPKPAARPPKPADKAKDGLVGDRGRQGKPVPSAAAAPPAATVAVASGESTSPAVQAAAPAKAVASSAEPQSAKASAPSAAGATGSTATGLVKKKAAPAAAAAATPATAAGKASKSSTPAPAKVGKTTAKVAPSAAEVGKTTAKVAPSAAEVGKTTAKVAPSAAEAAAADPPAASVQAPDAGDPSSSSSEGRVATSEPNKARQRTTKVTESERRGAPRKASAPKDHGPSETIAPAGAKHLPPSKTGPSPIYRAALAVMKAADAEAAARSAQGPSLPQAFDEVSTDGDGAANTAATDGGETASSGPREDCDLGGTFLKVGLPVDAAGAVAYLRAAVDHRAAALDLLEAMQQNGSFVECRTFLIEPCDEVHVLRRTVSESDIALYL</sequence>
<keyword evidence="1" id="KW-0677">Repeat</keyword>
<dbReference type="EMBL" id="CAJNNV010033153">
    <property type="protein sequence ID" value="CAE8642354.1"/>
    <property type="molecule type" value="Genomic_DNA"/>
</dbReference>
<name>A0A813HU04_POLGL</name>
<feature type="compositionally biased region" description="Low complexity" evidence="3">
    <location>
        <begin position="1715"/>
        <end position="1731"/>
    </location>
</feature>
<reference evidence="4" key="1">
    <citation type="submission" date="2021-02" db="EMBL/GenBank/DDBJ databases">
        <authorList>
            <person name="Dougan E. K."/>
            <person name="Rhodes N."/>
            <person name="Thang M."/>
            <person name="Chan C."/>
        </authorList>
    </citation>
    <scope>NUCLEOTIDE SEQUENCE</scope>
</reference>
<dbReference type="PROSITE" id="PS51375">
    <property type="entry name" value="PPR"/>
    <property type="match status" value="1"/>
</dbReference>
<organism evidence="4 5">
    <name type="scientific">Polarella glacialis</name>
    <name type="common">Dinoflagellate</name>
    <dbReference type="NCBI Taxonomy" id="89957"/>
    <lineage>
        <taxon>Eukaryota</taxon>
        <taxon>Sar</taxon>
        <taxon>Alveolata</taxon>
        <taxon>Dinophyceae</taxon>
        <taxon>Suessiales</taxon>
        <taxon>Suessiaceae</taxon>
        <taxon>Polarella</taxon>
    </lineage>
</organism>
<dbReference type="OrthoDB" id="433483at2759"/>
<keyword evidence="5" id="KW-1185">Reference proteome</keyword>
<feature type="repeat" description="PPR" evidence="2">
    <location>
        <begin position="92"/>
        <end position="126"/>
    </location>
</feature>
<dbReference type="Proteomes" id="UP000654075">
    <property type="component" value="Unassembled WGS sequence"/>
</dbReference>
<dbReference type="PANTHER" id="PTHR22895">
    <property type="entry name" value="ARMADILLO REPEAT-CONTAINING PROTEIN 6"/>
    <property type="match status" value="1"/>
</dbReference>
<protein>
    <submittedName>
        <fullName evidence="4">Uncharacterized protein</fullName>
    </submittedName>
</protein>
<evidence type="ECO:0000256" key="1">
    <source>
        <dbReference type="ARBA" id="ARBA00022737"/>
    </source>
</evidence>
<feature type="region of interest" description="Disordered" evidence="3">
    <location>
        <begin position="1120"/>
        <end position="1183"/>
    </location>
</feature>
<evidence type="ECO:0000256" key="3">
    <source>
        <dbReference type="SAM" id="MobiDB-lite"/>
    </source>
</evidence>
<evidence type="ECO:0000313" key="5">
    <source>
        <dbReference type="Proteomes" id="UP000654075"/>
    </source>
</evidence>
<feature type="region of interest" description="Disordered" evidence="3">
    <location>
        <begin position="1535"/>
        <end position="1677"/>
    </location>
</feature>
<dbReference type="SUPFAM" id="SSF48371">
    <property type="entry name" value="ARM repeat"/>
    <property type="match status" value="1"/>
</dbReference>
<comment type="caution">
    <text evidence="4">The sequence shown here is derived from an EMBL/GenBank/DDBJ whole genome shotgun (WGS) entry which is preliminary data.</text>
</comment>
<feature type="compositionally biased region" description="Basic and acidic residues" evidence="3">
    <location>
        <begin position="1441"/>
        <end position="1456"/>
    </location>
</feature>
<accession>A0A813HU04</accession>
<feature type="region of interest" description="Disordered" evidence="3">
    <location>
        <begin position="1698"/>
        <end position="1736"/>
    </location>
</feature>
<evidence type="ECO:0000313" key="4">
    <source>
        <dbReference type="EMBL" id="CAE8642354.1"/>
    </source>
</evidence>
<dbReference type="Gene3D" id="1.25.10.10">
    <property type="entry name" value="Leucine-rich Repeat Variant"/>
    <property type="match status" value="1"/>
</dbReference>
<feature type="region of interest" description="Disordered" evidence="3">
    <location>
        <begin position="642"/>
        <end position="735"/>
    </location>
</feature>
<evidence type="ECO:0000256" key="2">
    <source>
        <dbReference type="PROSITE-ProRule" id="PRU00708"/>
    </source>
</evidence>
<dbReference type="InterPro" id="IPR016024">
    <property type="entry name" value="ARM-type_fold"/>
</dbReference>
<dbReference type="InterPro" id="IPR002885">
    <property type="entry name" value="PPR_rpt"/>
</dbReference>
<feature type="compositionally biased region" description="Low complexity" evidence="3">
    <location>
        <begin position="1587"/>
        <end position="1619"/>
    </location>
</feature>
<feature type="compositionally biased region" description="Low complexity" evidence="3">
    <location>
        <begin position="1535"/>
        <end position="1553"/>
    </location>
</feature>